<feature type="compositionally biased region" description="Low complexity" evidence="1">
    <location>
        <begin position="37"/>
        <end position="58"/>
    </location>
</feature>
<name>D3PYN2_STANL</name>
<evidence type="ECO:0000313" key="3">
    <source>
        <dbReference type="EMBL" id="ADD43465.1"/>
    </source>
</evidence>
<dbReference type="HOGENOM" id="CLU_1766899_0_0_11"/>
<dbReference type="EMBL" id="CP001778">
    <property type="protein sequence ID" value="ADD43465.1"/>
    <property type="molecule type" value="Genomic_DNA"/>
</dbReference>
<accession>D3PYN2</accession>
<dbReference type="AlphaFoldDB" id="D3PYN2"/>
<sequence>MIGIIIAVVAVLILAVGIGGFFLIRGAANDSADGGDESTTSESSSSSSEETTSALPSETSDDTGNFADAAQAGDCLDYPTDPNDTKVVDCGDSSAYYEVLERVDSPSTTENTDEAAAAECEGTSFDSTLYLLGSDVADPFVLCLKTL</sequence>
<evidence type="ECO:0000313" key="4">
    <source>
        <dbReference type="Proteomes" id="UP000000844"/>
    </source>
</evidence>
<evidence type="ECO:0000256" key="1">
    <source>
        <dbReference type="SAM" id="MobiDB-lite"/>
    </source>
</evidence>
<organism evidence="3 4">
    <name type="scientific">Stackebrandtia nassauensis (strain DSM 44728 / CIP 108903 / NRRL B-16338 / NBRC 102104 / LLR-40K-21)</name>
    <dbReference type="NCBI Taxonomy" id="446470"/>
    <lineage>
        <taxon>Bacteria</taxon>
        <taxon>Bacillati</taxon>
        <taxon>Actinomycetota</taxon>
        <taxon>Actinomycetes</taxon>
        <taxon>Glycomycetales</taxon>
        <taxon>Glycomycetaceae</taxon>
        <taxon>Stackebrandtia</taxon>
    </lineage>
</organism>
<evidence type="ECO:0008006" key="5">
    <source>
        <dbReference type="Google" id="ProtNLM"/>
    </source>
</evidence>
<keyword evidence="2" id="KW-0472">Membrane</keyword>
<keyword evidence="2" id="KW-0812">Transmembrane</keyword>
<gene>
    <name evidence="3" type="ordered locus">Snas_3809</name>
</gene>
<reference evidence="3 4" key="1">
    <citation type="journal article" date="2009" name="Stand. Genomic Sci.">
        <title>Complete genome sequence of Stackebrandtia nassauensis type strain (LLR-40K-21).</title>
        <authorList>
            <person name="Munk C."/>
            <person name="Lapidus A."/>
            <person name="Copeland A."/>
            <person name="Jando M."/>
            <person name="Mayilraj S."/>
            <person name="Glavina Del Rio T."/>
            <person name="Nolan M."/>
            <person name="Chen F."/>
            <person name="Lucas S."/>
            <person name="Tice H."/>
            <person name="Cheng J.F."/>
            <person name="Han C."/>
            <person name="Detter J.C."/>
            <person name="Bruce D."/>
            <person name="Goodwin L."/>
            <person name="Chain P."/>
            <person name="Pitluck S."/>
            <person name="Goker M."/>
            <person name="Ovchinikova G."/>
            <person name="Pati A."/>
            <person name="Ivanova N."/>
            <person name="Mavromatis K."/>
            <person name="Chen A."/>
            <person name="Palaniappan K."/>
            <person name="Land M."/>
            <person name="Hauser L."/>
            <person name="Chang Y.J."/>
            <person name="Jeffries C.D."/>
            <person name="Bristow J."/>
            <person name="Eisen J.A."/>
            <person name="Markowitz V."/>
            <person name="Hugenholtz P."/>
            <person name="Kyrpides N.C."/>
            <person name="Klenk H.P."/>
        </authorList>
    </citation>
    <scope>NUCLEOTIDE SEQUENCE [LARGE SCALE GENOMIC DNA]</scope>
    <source>
        <strain evidence="4">DSM 44728 / CIP 108903 / NRRL B-16338 / NBRC 102104 / LLR-40K-21</strain>
    </source>
</reference>
<keyword evidence="4" id="KW-1185">Reference proteome</keyword>
<evidence type="ECO:0000256" key="2">
    <source>
        <dbReference type="SAM" id="Phobius"/>
    </source>
</evidence>
<feature type="region of interest" description="Disordered" evidence="1">
    <location>
        <begin position="31"/>
        <end position="68"/>
    </location>
</feature>
<dbReference type="Proteomes" id="UP000000844">
    <property type="component" value="Chromosome"/>
</dbReference>
<feature type="transmembrane region" description="Helical" evidence="2">
    <location>
        <begin position="6"/>
        <end position="24"/>
    </location>
</feature>
<proteinExistence type="predicted"/>
<keyword evidence="2" id="KW-1133">Transmembrane helix</keyword>
<protein>
    <recommendedName>
        <fullName evidence="5">Septum formation-related domain-containing protein</fullName>
    </recommendedName>
</protein>
<dbReference type="KEGG" id="sna:Snas_3809"/>